<dbReference type="Proteomes" id="UP000008281">
    <property type="component" value="Unassembled WGS sequence"/>
</dbReference>
<protein>
    <recommendedName>
        <fullName evidence="1">F-box domain-containing protein</fullName>
    </recommendedName>
</protein>
<dbReference type="AlphaFoldDB" id="E3N3G8"/>
<proteinExistence type="predicted"/>
<dbReference type="eggNOG" id="ENOG502RT6G">
    <property type="taxonomic scope" value="Eukaryota"/>
</dbReference>
<evidence type="ECO:0000259" key="1">
    <source>
        <dbReference type="PROSITE" id="PS50181"/>
    </source>
</evidence>
<gene>
    <name evidence="2" type="ORF">CRE_22031</name>
</gene>
<sequence>MSSPFPLLRLPRVVLCEVFKSLSIGEKIKLSLCSKKISAQINIARLYSQKVIVGLDVLNENIKVYSENIKNAFKIINCTYNGRTSDLIIQQYRIEGHTVPVIPCPKGIITLWKNNREGFLSVIRYLLKIFRCKFSVNCDHNSGSLQPIISKLFDLQVEFKTLFIYLYGLKDDNLFWNQISNKLGLVKDLSIYSLVNPGFIPVFASWPQSIFIMSSAWFTLEYLLACTCTKISLDWSYLDNKDMDAILRKWKAGGFPNLEYLYVGSHNITKNGELILGMNPLKLRGKVIQTDDGSKKASIRIDTGFMEMSVSSV</sequence>
<feature type="domain" description="F-box" evidence="1">
    <location>
        <begin position="4"/>
        <end position="50"/>
    </location>
</feature>
<dbReference type="EMBL" id="DS268519">
    <property type="protein sequence ID" value="EFO85069.1"/>
    <property type="molecule type" value="Genomic_DNA"/>
</dbReference>
<reference evidence="2" key="1">
    <citation type="submission" date="2007-07" db="EMBL/GenBank/DDBJ databases">
        <title>PCAP assembly of the Caenorhabditis remanei genome.</title>
        <authorList>
            <consortium name="The Caenorhabditis remanei Sequencing Consortium"/>
            <person name="Wilson R.K."/>
        </authorList>
    </citation>
    <scope>NUCLEOTIDE SEQUENCE [LARGE SCALE GENOMIC DNA]</scope>
    <source>
        <strain evidence="2">PB4641</strain>
    </source>
</reference>
<dbReference type="Pfam" id="PF07735">
    <property type="entry name" value="FBA_2"/>
    <property type="match status" value="1"/>
</dbReference>
<evidence type="ECO:0000313" key="2">
    <source>
        <dbReference type="EMBL" id="EFO85069.1"/>
    </source>
</evidence>
<organism evidence="3">
    <name type="scientific">Caenorhabditis remanei</name>
    <name type="common">Caenorhabditis vulgaris</name>
    <dbReference type="NCBI Taxonomy" id="31234"/>
    <lineage>
        <taxon>Eukaryota</taxon>
        <taxon>Metazoa</taxon>
        <taxon>Ecdysozoa</taxon>
        <taxon>Nematoda</taxon>
        <taxon>Chromadorea</taxon>
        <taxon>Rhabditida</taxon>
        <taxon>Rhabditina</taxon>
        <taxon>Rhabditomorpha</taxon>
        <taxon>Rhabditoidea</taxon>
        <taxon>Rhabditidae</taxon>
        <taxon>Peloderinae</taxon>
        <taxon>Caenorhabditis</taxon>
    </lineage>
</organism>
<dbReference type="PANTHER" id="PTHR21503:SF52">
    <property type="entry name" value="F-BOX DOMAIN-CONTAINING PROTEIN"/>
    <property type="match status" value="1"/>
</dbReference>
<dbReference type="STRING" id="31234.E3N3G8"/>
<dbReference type="PROSITE" id="PS50181">
    <property type="entry name" value="FBOX"/>
    <property type="match status" value="1"/>
</dbReference>
<evidence type="ECO:0000313" key="3">
    <source>
        <dbReference type="Proteomes" id="UP000008281"/>
    </source>
</evidence>
<name>E3N3G8_CAERE</name>
<accession>E3N3G8</accession>
<dbReference type="InterPro" id="IPR012885">
    <property type="entry name" value="F-box_Sdz-33"/>
</dbReference>
<dbReference type="HOGENOM" id="CLU_028840_6_0_1"/>
<dbReference type="InParanoid" id="E3N3G8"/>
<dbReference type="InterPro" id="IPR001810">
    <property type="entry name" value="F-box_dom"/>
</dbReference>
<dbReference type="Pfam" id="PF00646">
    <property type="entry name" value="F-box"/>
    <property type="match status" value="1"/>
</dbReference>
<keyword evidence="3" id="KW-1185">Reference proteome</keyword>
<dbReference type="PANTHER" id="PTHR21503">
    <property type="entry name" value="F-BOX-CONTAINING HYPOTHETICAL PROTEIN C.ELEGANS"/>
    <property type="match status" value="1"/>
</dbReference>